<evidence type="ECO:0000256" key="4">
    <source>
        <dbReference type="ARBA" id="ARBA00022989"/>
    </source>
</evidence>
<reference evidence="9" key="1">
    <citation type="journal article" date="2019" name="Int. J. Syst. Evol. Microbiol.">
        <title>The Global Catalogue of Microorganisms (GCM) 10K type strain sequencing project: providing services to taxonomists for standard genome sequencing and annotation.</title>
        <authorList>
            <consortium name="The Broad Institute Genomics Platform"/>
            <consortium name="The Broad Institute Genome Sequencing Center for Infectious Disease"/>
            <person name="Wu L."/>
            <person name="Ma J."/>
        </authorList>
    </citation>
    <scope>NUCLEOTIDE SEQUENCE [LARGE SCALE GENOMIC DNA]</scope>
    <source>
        <strain evidence="9">JCM 17106</strain>
    </source>
</reference>
<accession>A0ABP6UKC3</accession>
<feature type="transmembrane region" description="Helical" evidence="6">
    <location>
        <begin position="429"/>
        <end position="452"/>
    </location>
</feature>
<dbReference type="PANTHER" id="PTHR33406:SF13">
    <property type="entry name" value="MEMBRANE PROTEIN YDFJ"/>
    <property type="match status" value="1"/>
</dbReference>
<evidence type="ECO:0000259" key="7">
    <source>
        <dbReference type="PROSITE" id="PS50156"/>
    </source>
</evidence>
<gene>
    <name evidence="8" type="ORF">GCM10022393_19020</name>
</gene>
<dbReference type="CDD" id="cd07989">
    <property type="entry name" value="LPLAT_AGPAT-like"/>
    <property type="match status" value="1"/>
</dbReference>
<keyword evidence="4 6" id="KW-1133">Transmembrane helix</keyword>
<feature type="transmembrane region" description="Helical" evidence="6">
    <location>
        <begin position="321"/>
        <end position="341"/>
    </location>
</feature>
<dbReference type="SUPFAM" id="SSF82866">
    <property type="entry name" value="Multidrug efflux transporter AcrB transmembrane domain"/>
    <property type="match status" value="2"/>
</dbReference>
<dbReference type="InterPro" id="IPR004869">
    <property type="entry name" value="MMPL_dom"/>
</dbReference>
<comment type="subcellular location">
    <subcellularLocation>
        <location evidence="1">Cell membrane</location>
        <topology evidence="1">Multi-pass membrane protein</topology>
    </subcellularLocation>
</comment>
<feature type="transmembrane region" description="Helical" evidence="6">
    <location>
        <begin position="777"/>
        <end position="805"/>
    </location>
</feature>
<dbReference type="Pfam" id="PF01553">
    <property type="entry name" value="Acyltransferase"/>
    <property type="match status" value="1"/>
</dbReference>
<feature type="domain" description="SSD" evidence="7">
    <location>
        <begin position="683"/>
        <end position="803"/>
    </location>
</feature>
<dbReference type="PANTHER" id="PTHR33406">
    <property type="entry name" value="MEMBRANE PROTEIN MJ1562-RELATED"/>
    <property type="match status" value="1"/>
</dbReference>
<dbReference type="SMART" id="SM00563">
    <property type="entry name" value="PlsC"/>
    <property type="match status" value="1"/>
</dbReference>
<proteinExistence type="predicted"/>
<name>A0ABP6UKC3_9FLAO</name>
<keyword evidence="9" id="KW-1185">Reference proteome</keyword>
<comment type="caution">
    <text evidence="8">The sequence shown here is derived from an EMBL/GenBank/DDBJ whole genome shotgun (WGS) entry which is preliminary data.</text>
</comment>
<keyword evidence="5 6" id="KW-0472">Membrane</keyword>
<feature type="transmembrane region" description="Helical" evidence="6">
    <location>
        <begin position="361"/>
        <end position="379"/>
    </location>
</feature>
<evidence type="ECO:0000256" key="3">
    <source>
        <dbReference type="ARBA" id="ARBA00022692"/>
    </source>
</evidence>
<dbReference type="Pfam" id="PF03176">
    <property type="entry name" value="MMPL"/>
    <property type="match status" value="2"/>
</dbReference>
<dbReference type="Proteomes" id="UP001500459">
    <property type="component" value="Unassembled WGS sequence"/>
</dbReference>
<evidence type="ECO:0000313" key="9">
    <source>
        <dbReference type="Proteomes" id="UP001500459"/>
    </source>
</evidence>
<organism evidence="8 9">
    <name type="scientific">Aquimarina addita</name>
    <dbReference type="NCBI Taxonomy" id="870485"/>
    <lineage>
        <taxon>Bacteria</taxon>
        <taxon>Pseudomonadati</taxon>
        <taxon>Bacteroidota</taxon>
        <taxon>Flavobacteriia</taxon>
        <taxon>Flavobacteriales</taxon>
        <taxon>Flavobacteriaceae</taxon>
        <taxon>Aquimarina</taxon>
    </lineage>
</organism>
<evidence type="ECO:0000313" key="8">
    <source>
        <dbReference type="EMBL" id="GAA3508297.1"/>
    </source>
</evidence>
<keyword evidence="3 6" id="KW-0812">Transmembrane</keyword>
<feature type="transmembrane region" description="Helical" evidence="6">
    <location>
        <begin position="386"/>
        <end position="409"/>
    </location>
</feature>
<dbReference type="InterPro" id="IPR050545">
    <property type="entry name" value="Mycobact_MmpL"/>
</dbReference>
<feature type="transmembrane region" description="Helical" evidence="6">
    <location>
        <begin position="270"/>
        <end position="288"/>
    </location>
</feature>
<feature type="transmembrane region" description="Helical" evidence="6">
    <location>
        <begin position="684"/>
        <end position="702"/>
    </location>
</feature>
<evidence type="ECO:0000256" key="2">
    <source>
        <dbReference type="ARBA" id="ARBA00022475"/>
    </source>
</evidence>
<feature type="transmembrane region" description="Helical" evidence="6">
    <location>
        <begin position="825"/>
        <end position="849"/>
    </location>
</feature>
<dbReference type="SUPFAM" id="SSF69593">
    <property type="entry name" value="Glycerol-3-phosphate (1)-acyltransferase"/>
    <property type="match status" value="1"/>
</dbReference>
<dbReference type="RefSeq" id="WP_344926812.1">
    <property type="nucleotide sequence ID" value="NZ_BAABCW010000006.1"/>
</dbReference>
<keyword evidence="2" id="KW-1003">Cell membrane</keyword>
<evidence type="ECO:0000256" key="6">
    <source>
        <dbReference type="SAM" id="Phobius"/>
    </source>
</evidence>
<evidence type="ECO:0000256" key="5">
    <source>
        <dbReference type="ARBA" id="ARBA00023136"/>
    </source>
</evidence>
<protein>
    <submittedName>
        <fullName evidence="8">MMPL family transporter</fullName>
    </submittedName>
</protein>
<feature type="transmembrane region" description="Helical" evidence="6">
    <location>
        <begin position="709"/>
        <end position="731"/>
    </location>
</feature>
<dbReference type="PROSITE" id="PS50156">
    <property type="entry name" value="SSD"/>
    <property type="match status" value="1"/>
</dbReference>
<dbReference type="InterPro" id="IPR002123">
    <property type="entry name" value="Plipid/glycerol_acylTrfase"/>
</dbReference>
<dbReference type="Gene3D" id="1.20.1640.10">
    <property type="entry name" value="Multidrug efflux transporter AcrB transmembrane domain"/>
    <property type="match status" value="2"/>
</dbReference>
<dbReference type="EMBL" id="BAABCW010000006">
    <property type="protein sequence ID" value="GAA3508297.1"/>
    <property type="molecule type" value="Genomic_DNA"/>
</dbReference>
<feature type="transmembrane region" description="Helical" evidence="6">
    <location>
        <begin position="751"/>
        <end position="770"/>
    </location>
</feature>
<evidence type="ECO:0000256" key="1">
    <source>
        <dbReference type="ARBA" id="ARBA00004651"/>
    </source>
</evidence>
<feature type="transmembrane region" description="Helical" evidence="6">
    <location>
        <begin position="17"/>
        <end position="34"/>
    </location>
</feature>
<feature type="transmembrane region" description="Helical" evidence="6">
    <location>
        <begin position="294"/>
        <end position="314"/>
    </location>
</feature>
<dbReference type="InterPro" id="IPR000731">
    <property type="entry name" value="SSD"/>
</dbReference>
<feature type="transmembrane region" description="Helical" evidence="6">
    <location>
        <begin position="659"/>
        <end position="678"/>
    </location>
</feature>
<sequence length="1226" mass="138580">MPNLFLSVYQHIRQYKLIAWPTIIAVFAVFAFLANQIDFKEDITDLIPVNDKSETIKKVLQQVSFSDKIVVNISVKEANPEKLTEYADQYIDSLQRQLPDYIDKIQGKVADDTVMELYDFVYQHLPFFLTESDYKLIAKKINSDSITNILNTNYKTLISPAGLVTKKFIVKDPLALTPIGLQKLAQLQLGDNFDLYNGYLITKDQKNILLFITPALSANETRENTFFVDGLESITTILNTAYNNEIKATLFGSTLYAVANAKQIKKDIQLTISIALTILLLILIAFYRKITVPLIIFTPTVFGAIIAIAMLYLIKGQISAISLGIGSVLLGITLDYSLHILTHFRNNRDVTELYRDVAMPVLMSSATTAVAFLCLIFVKSEALQDLGIFAAISVVSASVFALIFIPQVYRSSTKEITEKKTFLDIVSKIGFHQYKVLVAAVVIMCCIGLFLFHKVEFDTDLSAMNYQPDGLVEAETDLDRINNTTASQSIYLVTYGTSLNEALNTNNTVYTLLHKKKEQDALMNYSSIGGIVLSQEKQQEKIRIWNEFWTKQRTDTIIKLLKEKGVVLGFKTKTFTPFYEVLQSDHKTIGFDQYRKVKELYLDEFVSKEDAFSTVVSAIKVHPDHADVLTKELSGIPNMVVIDRKQLNEDLLGNLKNDFNTLIGYSLIAVVFLLLLFYKDTMLTLITVLPIAITWIITLGVMQLLGIKFTIFNVIISTFVFGLGIDYSIFITNGLIKEYTYGSKELPTYKTSILLSVITTILGVGVLIFAKHPALRSIAVVSLIGILAAVLVAFTIQPLLFHILITNRSKKGLAPLQVWQTFWSLVGFGYFISVGFVVSTVCSLIIPWFPIATKKKMSWYHKLTARLMASVLYTNPYLKKKIINSNNEDFSNPSIIIANHTSFLDILAIGRLHPKLIFLVKDWVYKNPVFGKAAKLAGFYPVSSGVEDGITHLKEKIAQGYSLVVFPEGSRADRAKMSRFHKGAFYIAEELNLDIIPVILHGNSQISPKGDFIIREGTICVKILPRVTPENIDFGSSYTERTKKMSRYSKEQYIELQGEIEGVDYYKKAFLNNYRYKTCFTEMKNEFRKQKNVYYRAATFIQPSDKVGMYSDAYGQFLLYLSYKKPYAKLKGILTNPAYLSVAQHCYATHRHKINFVSDQDKNSTEFDVLLLQTASPVAMEHLENLITPNTKRIIVFSEERELVVRIPQNFKVEVEELGITVLNKA</sequence>